<dbReference type="GO" id="GO:0008541">
    <property type="term" value="C:proteasome regulatory particle, lid subcomplex"/>
    <property type="evidence" value="ECO:0007669"/>
    <property type="project" value="TreeGrafter"/>
</dbReference>
<feature type="region of interest" description="Disordered" evidence="3">
    <location>
        <begin position="30"/>
        <end position="121"/>
    </location>
</feature>
<name>A0A8H4IGS4_9PEZI</name>
<dbReference type="Proteomes" id="UP000572817">
    <property type="component" value="Unassembled WGS sequence"/>
</dbReference>
<dbReference type="Gene3D" id="1.25.40.990">
    <property type="match status" value="1"/>
</dbReference>
<dbReference type="GO" id="GO:0005634">
    <property type="term" value="C:nucleus"/>
    <property type="evidence" value="ECO:0007669"/>
    <property type="project" value="TreeGrafter"/>
</dbReference>
<evidence type="ECO:0000256" key="1">
    <source>
        <dbReference type="ARBA" id="ARBA00009627"/>
    </source>
</evidence>
<feature type="compositionally biased region" description="Pro residues" evidence="3">
    <location>
        <begin position="60"/>
        <end position="79"/>
    </location>
</feature>
<evidence type="ECO:0000256" key="2">
    <source>
        <dbReference type="ARBA" id="ARBA00022942"/>
    </source>
</evidence>
<dbReference type="PANTHER" id="PTHR12387:SF0">
    <property type="entry name" value="26S PROTEASOME NON-ATPASE REGULATORY SUBUNIT 8"/>
    <property type="match status" value="1"/>
</dbReference>
<evidence type="ECO:0000256" key="3">
    <source>
        <dbReference type="SAM" id="MobiDB-lite"/>
    </source>
</evidence>
<dbReference type="PROSITE" id="PS50250">
    <property type="entry name" value="PCI"/>
    <property type="match status" value="1"/>
</dbReference>
<dbReference type="OrthoDB" id="8775810at2759"/>
<dbReference type="InterPro" id="IPR006746">
    <property type="entry name" value="26S_Psome_Rpn12"/>
</dbReference>
<keyword evidence="2 5" id="KW-0647">Proteasome</keyword>
<dbReference type="EMBL" id="WWBZ02000082">
    <property type="protein sequence ID" value="KAF4300950.1"/>
    <property type="molecule type" value="Genomic_DNA"/>
</dbReference>
<evidence type="ECO:0000313" key="6">
    <source>
        <dbReference type="Proteomes" id="UP000572817"/>
    </source>
</evidence>
<dbReference type="InterPro" id="IPR033464">
    <property type="entry name" value="CSN8_PSD8_EIF3K"/>
</dbReference>
<proteinExistence type="inferred from homology"/>
<accession>A0A8H4IGS4</accession>
<feature type="compositionally biased region" description="Low complexity" evidence="3">
    <location>
        <begin position="37"/>
        <end position="52"/>
    </location>
</feature>
<evidence type="ECO:0000313" key="5">
    <source>
        <dbReference type="EMBL" id="KAF4300950.1"/>
    </source>
</evidence>
<comment type="similarity">
    <text evidence="1">Belongs to the proteasome subunit S14 family.</text>
</comment>
<dbReference type="AlphaFoldDB" id="A0A8H4IGS4"/>
<dbReference type="FunFam" id="1.25.40.990:FF:000001">
    <property type="entry name" value="26S proteasome non-ATPase regulatory subunit"/>
    <property type="match status" value="1"/>
</dbReference>
<reference evidence="5" key="1">
    <citation type="submission" date="2020-04" db="EMBL/GenBank/DDBJ databases">
        <title>Genome Assembly and Annotation of Botryosphaeria dothidea sdau 11-99, a Latent Pathogen of Apple Fruit Ring Rot in China.</title>
        <authorList>
            <person name="Yu C."/>
            <person name="Diao Y."/>
            <person name="Lu Q."/>
            <person name="Zhao J."/>
            <person name="Cui S."/>
            <person name="Peng C."/>
            <person name="He B."/>
            <person name="Liu H."/>
        </authorList>
    </citation>
    <scope>NUCLEOTIDE SEQUENCE [LARGE SCALE GENOMIC DNA]</scope>
    <source>
        <strain evidence="5">Sdau11-99</strain>
    </source>
</reference>
<feature type="domain" description="PCI" evidence="4">
    <location>
        <begin position="192"/>
        <end position="372"/>
    </location>
</feature>
<protein>
    <submittedName>
        <fullName evidence="5">Proteasome regulatory particle subunit</fullName>
    </submittedName>
</protein>
<comment type="caution">
    <text evidence="5">The sequence shown here is derived from an EMBL/GenBank/DDBJ whole genome shotgun (WGS) entry which is preliminary data.</text>
</comment>
<dbReference type="GO" id="GO:0005829">
    <property type="term" value="C:cytosol"/>
    <property type="evidence" value="ECO:0007669"/>
    <property type="project" value="TreeGrafter"/>
</dbReference>
<dbReference type="GO" id="GO:0043161">
    <property type="term" value="P:proteasome-mediated ubiquitin-dependent protein catabolic process"/>
    <property type="evidence" value="ECO:0007669"/>
    <property type="project" value="TreeGrafter"/>
</dbReference>
<sequence length="392" mass="42979">MNRAFFNFPRTFEQPASWERQVRTYSRLPPDVTRLNAGPSAKAPSAAGAQQQRQHHHQHPPTPPQSPKEPPTHPSPSSPPHLHLSSAAAPIDAPSTSAAPTHQPSPSSSASPPSSTSTMAEKELQNLTQQLQIALRSNPSSASQLLSRAKLTLLKLNALIPSPSTPVPHLLAAREILELGALISIKQQDPEGFTRYFHSLQSFYALPERVLPRRGGNASKITGLYLLLLLSQGDYAGFHTLLESLEVAQSSNGGSGLEDDEFIQYPVRLEQALMEGSYDRVWGETKSERVPSEEFSVFSNVLIATIRNEIASCSEKAYPSIPITDAKSLLFLDSEGAVIDFAKSRGWSGKDGRIYFPQQEQENLSQERDVMQLSGQVIQNTLGYARELETIV</sequence>
<dbReference type="PANTHER" id="PTHR12387">
    <property type="entry name" value="26S PROTEASOME NON-ATPASE REGULATORY SUBUNIT 8"/>
    <property type="match status" value="1"/>
</dbReference>
<dbReference type="Pfam" id="PF10075">
    <property type="entry name" value="CSN8_PSD8_EIF3K"/>
    <property type="match status" value="1"/>
</dbReference>
<evidence type="ECO:0000259" key="4">
    <source>
        <dbReference type="PROSITE" id="PS50250"/>
    </source>
</evidence>
<keyword evidence="6" id="KW-1185">Reference proteome</keyword>
<gene>
    <name evidence="5" type="ORF">GTA08_BOTSDO10853</name>
</gene>
<feature type="compositionally biased region" description="Low complexity" evidence="3">
    <location>
        <begin position="80"/>
        <end position="118"/>
    </location>
</feature>
<organism evidence="5 6">
    <name type="scientific">Botryosphaeria dothidea</name>
    <dbReference type="NCBI Taxonomy" id="55169"/>
    <lineage>
        <taxon>Eukaryota</taxon>
        <taxon>Fungi</taxon>
        <taxon>Dikarya</taxon>
        <taxon>Ascomycota</taxon>
        <taxon>Pezizomycotina</taxon>
        <taxon>Dothideomycetes</taxon>
        <taxon>Dothideomycetes incertae sedis</taxon>
        <taxon>Botryosphaeriales</taxon>
        <taxon>Botryosphaeriaceae</taxon>
        <taxon>Botryosphaeria</taxon>
    </lineage>
</organism>
<dbReference type="InterPro" id="IPR000717">
    <property type="entry name" value="PCI_dom"/>
</dbReference>